<keyword evidence="3" id="KW-0812">Transmembrane</keyword>
<dbReference type="OrthoDB" id="5975172at2759"/>
<evidence type="ECO:0000313" key="5">
    <source>
        <dbReference type="Proteomes" id="UP000225706"/>
    </source>
</evidence>
<proteinExistence type="predicted"/>
<protein>
    <recommendedName>
        <fullName evidence="6">Fibrinogen C-terminal domain-containing protein</fullName>
    </recommendedName>
</protein>
<organism evidence="4 5">
    <name type="scientific">Stylophora pistillata</name>
    <name type="common">Smooth cauliflower coral</name>
    <dbReference type="NCBI Taxonomy" id="50429"/>
    <lineage>
        <taxon>Eukaryota</taxon>
        <taxon>Metazoa</taxon>
        <taxon>Cnidaria</taxon>
        <taxon>Anthozoa</taxon>
        <taxon>Hexacorallia</taxon>
        <taxon>Scleractinia</taxon>
        <taxon>Astrocoeniina</taxon>
        <taxon>Pocilloporidae</taxon>
        <taxon>Stylophora</taxon>
    </lineage>
</organism>
<name>A0A2B4SEC1_STYPI</name>
<keyword evidence="3" id="KW-0472">Membrane</keyword>
<feature type="transmembrane region" description="Helical" evidence="3">
    <location>
        <begin position="66"/>
        <end position="89"/>
    </location>
</feature>
<evidence type="ECO:0000256" key="1">
    <source>
        <dbReference type="SAM" id="Coils"/>
    </source>
</evidence>
<evidence type="ECO:0000256" key="2">
    <source>
        <dbReference type="SAM" id="MobiDB-lite"/>
    </source>
</evidence>
<reference evidence="5" key="1">
    <citation type="journal article" date="2017" name="bioRxiv">
        <title>Comparative analysis of the genomes of Stylophora pistillata and Acropora digitifera provides evidence for extensive differences between species of corals.</title>
        <authorList>
            <person name="Voolstra C.R."/>
            <person name="Li Y."/>
            <person name="Liew Y.J."/>
            <person name="Baumgarten S."/>
            <person name="Zoccola D."/>
            <person name="Flot J.-F."/>
            <person name="Tambutte S."/>
            <person name="Allemand D."/>
            <person name="Aranda M."/>
        </authorList>
    </citation>
    <scope>NUCLEOTIDE SEQUENCE [LARGE SCALE GENOMIC DNA]</scope>
</reference>
<dbReference type="AlphaFoldDB" id="A0A2B4SEC1"/>
<dbReference type="Proteomes" id="UP000225706">
    <property type="component" value="Unassembled WGS sequence"/>
</dbReference>
<comment type="caution">
    <text evidence="4">The sequence shown here is derived from an EMBL/GenBank/DDBJ whole genome shotgun (WGS) entry which is preliminary data.</text>
</comment>
<gene>
    <name evidence="4" type="ORF">AWC38_SpisGene7037</name>
</gene>
<keyword evidence="3" id="KW-1133">Transmembrane helix</keyword>
<sequence>MHSSPMKSALHEGYFVDDLGSEKPTRLEQMRKNSKENIDNLGVANDPAHEKLGKKPRPARRPNERYLSLILFSCFIAIAALLLSLLLIWGKLGKKCECSRTEALSTSVEKLTTDVGKMSSLEEKITSLQRDSIEKGNELKRARLSLDYLQDEHRNLSAKLNITESQLQMRDSDLASLLMGVRYNITAQVDIELSSLRNDLDQSKIQLIASDNETMKSLEAVNASFANEMEESPVSNQSFPLKLGSDTISVYCHVARLGPCGAGGWTLVMKMNGSKDTFHYDSEIWSNKTGFDVSAGMTGLDEKETKLPTYWKTSFTKICLGMKNSEQVNFILINKTADSLHSLIADGKYRNTSNGRDAWKSLLGSNGSLELNCNKEGFNAHTKFSGRPKARIGILGDEQNYCNSSDSRIGFGTGPDSNTCGNVAAWGADNGYRNITAMGYILVQ</sequence>
<evidence type="ECO:0008006" key="6">
    <source>
        <dbReference type="Google" id="ProtNLM"/>
    </source>
</evidence>
<accession>A0A2B4SEC1</accession>
<feature type="compositionally biased region" description="Basic and acidic residues" evidence="2">
    <location>
        <begin position="20"/>
        <end position="38"/>
    </location>
</feature>
<keyword evidence="5" id="KW-1185">Reference proteome</keyword>
<feature type="region of interest" description="Disordered" evidence="2">
    <location>
        <begin position="20"/>
        <end position="59"/>
    </location>
</feature>
<dbReference type="EMBL" id="LSMT01000087">
    <property type="protein sequence ID" value="PFX28221.1"/>
    <property type="molecule type" value="Genomic_DNA"/>
</dbReference>
<keyword evidence="1" id="KW-0175">Coiled coil</keyword>
<evidence type="ECO:0000256" key="3">
    <source>
        <dbReference type="SAM" id="Phobius"/>
    </source>
</evidence>
<feature type="coiled-coil region" evidence="1">
    <location>
        <begin position="139"/>
        <end position="166"/>
    </location>
</feature>
<evidence type="ECO:0000313" key="4">
    <source>
        <dbReference type="EMBL" id="PFX28221.1"/>
    </source>
</evidence>